<dbReference type="Proteomes" id="UP000239156">
    <property type="component" value="Unassembled WGS sequence"/>
</dbReference>
<name>A0A2S4V0X1_9BASI</name>
<feature type="region of interest" description="Disordered" evidence="1">
    <location>
        <begin position="163"/>
        <end position="211"/>
    </location>
</feature>
<evidence type="ECO:0000313" key="2">
    <source>
        <dbReference type="EMBL" id="POW03151.1"/>
    </source>
</evidence>
<accession>A0A2S4V0X1</accession>
<proteinExistence type="predicted"/>
<organism evidence="2 3">
    <name type="scientific">Puccinia striiformis</name>
    <dbReference type="NCBI Taxonomy" id="27350"/>
    <lineage>
        <taxon>Eukaryota</taxon>
        <taxon>Fungi</taxon>
        <taxon>Dikarya</taxon>
        <taxon>Basidiomycota</taxon>
        <taxon>Pucciniomycotina</taxon>
        <taxon>Pucciniomycetes</taxon>
        <taxon>Pucciniales</taxon>
        <taxon>Pucciniaceae</taxon>
        <taxon>Puccinia</taxon>
    </lineage>
</organism>
<reference evidence="2" key="1">
    <citation type="submission" date="2017-12" db="EMBL/GenBank/DDBJ databases">
        <title>Gene loss provides genomic basis for host adaptation in cereal stripe rust fungi.</title>
        <authorList>
            <person name="Xia C."/>
        </authorList>
    </citation>
    <scope>NUCLEOTIDE SEQUENCE [LARGE SCALE GENOMIC DNA]</scope>
    <source>
        <strain evidence="2">93-210</strain>
    </source>
</reference>
<evidence type="ECO:0000313" key="3">
    <source>
        <dbReference type="Proteomes" id="UP000239156"/>
    </source>
</evidence>
<sequence>QTKFDVMHPPTFLSSSSIGGNRNGTILQGIPEEVDQALQNPSGMSITSTFMRETMDEMLSVPNYIQHTKNALLVCLPVRLRRLEAFADGEEFKRRMREDLERNMTQDWFMSHARAMAYRPTPASPLQPVAEEPESCNSHCYTEEVGPQLIPNHDHLDVSQYDLSDHVGPEIPSSHIPGNNPRFLHQDESQEDDADLKPQTSHTQVRDQHGLIHGCDKPALQYIKCEHAELEDQASHVPEIHRRGMIHNHGDVNPDGPYPAIDLQGPINYIYHLHHYQCDYAGSEMQSYPQLQSHLHTESSVETCRSCYFLYRQAIPDPGTSSEAKRLDARDWYPSAPGALGLTMNANEPQGSLDRRYKKNKTGWLMLLSRAMQKPFGLTLFICCKNVPGLRESDHDESSIVCLQGSDHVDQYSTKTASDNGVLV</sequence>
<dbReference type="AlphaFoldDB" id="A0A2S4V0X1"/>
<dbReference type="EMBL" id="PKSL01000130">
    <property type="protein sequence ID" value="POW03151.1"/>
    <property type="molecule type" value="Genomic_DNA"/>
</dbReference>
<comment type="caution">
    <text evidence="2">The sequence shown here is derived from an EMBL/GenBank/DDBJ whole genome shotgun (WGS) entry which is preliminary data.</text>
</comment>
<dbReference type="VEuPathDB" id="FungiDB:PSTT_11285"/>
<feature type="non-terminal residue" evidence="2">
    <location>
        <position position="1"/>
    </location>
</feature>
<keyword evidence="3" id="KW-1185">Reference proteome</keyword>
<protein>
    <submittedName>
        <fullName evidence="2">Uncharacterized protein</fullName>
    </submittedName>
</protein>
<evidence type="ECO:0000256" key="1">
    <source>
        <dbReference type="SAM" id="MobiDB-lite"/>
    </source>
</evidence>
<gene>
    <name evidence="2" type="ORF">PSTT_11285</name>
</gene>